<organism evidence="3 4">
    <name type="scientific">Roseateles flavus</name>
    <dbReference type="NCBI Taxonomy" id="3149041"/>
    <lineage>
        <taxon>Bacteria</taxon>
        <taxon>Pseudomonadati</taxon>
        <taxon>Pseudomonadota</taxon>
        <taxon>Betaproteobacteria</taxon>
        <taxon>Burkholderiales</taxon>
        <taxon>Sphaerotilaceae</taxon>
        <taxon>Roseateles</taxon>
    </lineage>
</organism>
<dbReference type="RefSeq" id="WP_347606761.1">
    <property type="nucleotide sequence ID" value="NZ_JBDPZC010000001.1"/>
</dbReference>
<evidence type="ECO:0000256" key="2">
    <source>
        <dbReference type="SAM" id="SignalP"/>
    </source>
</evidence>
<dbReference type="Proteomes" id="UP001462640">
    <property type="component" value="Unassembled WGS sequence"/>
</dbReference>
<protein>
    <recommendedName>
        <fullName evidence="5">DUF2993 domain-containing protein</fullName>
    </recommendedName>
</protein>
<keyword evidence="2" id="KW-0732">Signal</keyword>
<accession>A0ABV0GAP4</accession>
<dbReference type="EMBL" id="JBDPZC010000001">
    <property type="protein sequence ID" value="MEO3712089.1"/>
    <property type="molecule type" value="Genomic_DNA"/>
</dbReference>
<sequence>MSKIPLRRLVPLACVALALLPSLVRADDTPVTLNLIPLPNARQQQDFRIKAITDMKFKARDGASEEEVQQLSAKLGAIKMPLTMSMQMRQIVQTDKADAKGRTPLTARIERGTMEMRTGDGDLVPGVPQRGMPAMQFSALIVDGRYENIRLSGEGTAQLPPDMLEGIFRKSFDALAKMNGATLRVGESVDMPLEMNLPIPNLPAGSNVGKVKASYTLAKVEAGVAFFDVKATMDLKLDLPTPAGPASAPEGAAPAAPASLQMVIGGGGTGHMQLRLADRLQLHNDLDMTMALQMPLPQGHTLQMNLQMQMDSDGKALPSANGKAAKVSATR</sequence>
<evidence type="ECO:0000256" key="1">
    <source>
        <dbReference type="SAM" id="MobiDB-lite"/>
    </source>
</evidence>
<feature type="signal peptide" evidence="2">
    <location>
        <begin position="1"/>
        <end position="26"/>
    </location>
</feature>
<comment type="caution">
    <text evidence="3">The sequence shown here is derived from an EMBL/GenBank/DDBJ whole genome shotgun (WGS) entry which is preliminary data.</text>
</comment>
<gene>
    <name evidence="3" type="ORF">ABDJ40_04825</name>
</gene>
<evidence type="ECO:0008006" key="5">
    <source>
        <dbReference type="Google" id="ProtNLM"/>
    </source>
</evidence>
<name>A0ABV0GAP4_9BURK</name>
<reference evidence="3 4" key="1">
    <citation type="submission" date="2024-05" db="EMBL/GenBank/DDBJ databases">
        <title>Roseateles sp. 2.12 16S ribosomal RNA gene Genome sequencing and assembly.</title>
        <authorList>
            <person name="Woo H."/>
        </authorList>
    </citation>
    <scope>NUCLEOTIDE SEQUENCE [LARGE SCALE GENOMIC DNA]</scope>
    <source>
        <strain evidence="3 4">2.12</strain>
    </source>
</reference>
<evidence type="ECO:0000313" key="3">
    <source>
        <dbReference type="EMBL" id="MEO3712089.1"/>
    </source>
</evidence>
<feature type="chain" id="PRO_5046710255" description="DUF2993 domain-containing protein" evidence="2">
    <location>
        <begin position="27"/>
        <end position="331"/>
    </location>
</feature>
<keyword evidence="4" id="KW-1185">Reference proteome</keyword>
<evidence type="ECO:0000313" key="4">
    <source>
        <dbReference type="Proteomes" id="UP001462640"/>
    </source>
</evidence>
<feature type="region of interest" description="Disordered" evidence="1">
    <location>
        <begin position="312"/>
        <end position="331"/>
    </location>
</feature>
<proteinExistence type="predicted"/>